<dbReference type="RefSeq" id="WP_059203657.1">
    <property type="nucleotide sequence ID" value="NZ_KQ948656.1"/>
</dbReference>
<evidence type="ECO:0000313" key="2">
    <source>
        <dbReference type="EMBL" id="KUN74113.1"/>
    </source>
</evidence>
<feature type="signal peptide" evidence="1">
    <location>
        <begin position="1"/>
        <end position="27"/>
    </location>
</feature>
<gene>
    <name evidence="2" type="ORF">AQJ46_00520</name>
</gene>
<evidence type="ECO:0000313" key="3">
    <source>
        <dbReference type="Proteomes" id="UP000053669"/>
    </source>
</evidence>
<dbReference type="Proteomes" id="UP000053669">
    <property type="component" value="Unassembled WGS sequence"/>
</dbReference>
<evidence type="ECO:0008006" key="4">
    <source>
        <dbReference type="Google" id="ProtNLM"/>
    </source>
</evidence>
<proteinExistence type="predicted"/>
<name>A0A117R6U4_9ACTN</name>
<evidence type="ECO:0000256" key="1">
    <source>
        <dbReference type="SAM" id="SignalP"/>
    </source>
</evidence>
<organism evidence="2 3">
    <name type="scientific">Streptomyces canus</name>
    <dbReference type="NCBI Taxonomy" id="58343"/>
    <lineage>
        <taxon>Bacteria</taxon>
        <taxon>Bacillati</taxon>
        <taxon>Actinomycetota</taxon>
        <taxon>Actinomycetes</taxon>
        <taxon>Kitasatosporales</taxon>
        <taxon>Streptomycetaceae</taxon>
        <taxon>Streptomyces</taxon>
        <taxon>Streptomyces aurantiacus group</taxon>
    </lineage>
</organism>
<accession>A0A117R6U4</accession>
<protein>
    <recommendedName>
        <fullName evidence="4">Chaplin domain-containing protein</fullName>
    </recommendedName>
</protein>
<keyword evidence="1" id="KW-0732">Signal</keyword>
<reference evidence="2 3" key="1">
    <citation type="submission" date="2015-10" db="EMBL/GenBank/DDBJ databases">
        <title>Draft genome sequence of Streptomyces canus DSM 40017, type strain for the species Streptomyces canus.</title>
        <authorList>
            <person name="Ruckert C."/>
            <person name="Winkler A."/>
            <person name="Kalinowski J."/>
            <person name="Kampfer P."/>
            <person name="Glaeser S."/>
        </authorList>
    </citation>
    <scope>NUCLEOTIDE SEQUENCE [LARGE SCALE GENOMIC DNA]</scope>
    <source>
        <strain evidence="2 3">DSM 40017</strain>
    </source>
</reference>
<dbReference type="EMBL" id="LMWU01000001">
    <property type="protein sequence ID" value="KUN74113.1"/>
    <property type="molecule type" value="Genomic_DNA"/>
</dbReference>
<feature type="chain" id="PRO_5039693216" description="Chaplin domain-containing protein" evidence="1">
    <location>
        <begin position="28"/>
        <end position="83"/>
    </location>
</feature>
<comment type="caution">
    <text evidence="2">The sequence shown here is derived from an EMBL/GenBank/DDBJ whole genome shotgun (WGS) entry which is preliminary data.</text>
</comment>
<sequence>MRKLHKAAVAVAIISGFSLMGTGPATAQAAGGSHGGGCKSHDLNIDILGEVNLLGGFAGNLFNGEGSPGAQSTDIGSDCGHGW</sequence>
<dbReference type="AlphaFoldDB" id="A0A117R6U4"/>